<comment type="caution">
    <text evidence="1">The sequence shown here is derived from an EMBL/GenBank/DDBJ whole genome shotgun (WGS) entry which is preliminary data.</text>
</comment>
<protein>
    <submittedName>
        <fullName evidence="1">Uncharacterized protein</fullName>
    </submittedName>
</protein>
<keyword evidence="2" id="KW-1185">Reference proteome</keyword>
<evidence type="ECO:0000313" key="1">
    <source>
        <dbReference type="EMBL" id="KAJ8449181.1"/>
    </source>
</evidence>
<gene>
    <name evidence="1" type="ORF">Cgig2_027183</name>
</gene>
<dbReference type="EMBL" id="JAKOGI010000024">
    <property type="protein sequence ID" value="KAJ8449181.1"/>
    <property type="molecule type" value="Genomic_DNA"/>
</dbReference>
<organism evidence="1 2">
    <name type="scientific">Carnegiea gigantea</name>
    <dbReference type="NCBI Taxonomy" id="171969"/>
    <lineage>
        <taxon>Eukaryota</taxon>
        <taxon>Viridiplantae</taxon>
        <taxon>Streptophyta</taxon>
        <taxon>Embryophyta</taxon>
        <taxon>Tracheophyta</taxon>
        <taxon>Spermatophyta</taxon>
        <taxon>Magnoliopsida</taxon>
        <taxon>eudicotyledons</taxon>
        <taxon>Gunneridae</taxon>
        <taxon>Pentapetalae</taxon>
        <taxon>Caryophyllales</taxon>
        <taxon>Cactineae</taxon>
        <taxon>Cactaceae</taxon>
        <taxon>Cactoideae</taxon>
        <taxon>Echinocereeae</taxon>
        <taxon>Carnegiea</taxon>
    </lineage>
</organism>
<dbReference type="Proteomes" id="UP001153076">
    <property type="component" value="Unassembled WGS sequence"/>
</dbReference>
<accession>A0A9Q1KUQ8</accession>
<evidence type="ECO:0000313" key="2">
    <source>
        <dbReference type="Proteomes" id="UP001153076"/>
    </source>
</evidence>
<reference evidence="1" key="1">
    <citation type="submission" date="2022-04" db="EMBL/GenBank/DDBJ databases">
        <title>Carnegiea gigantea Genome sequencing and assembly v2.</title>
        <authorList>
            <person name="Copetti D."/>
            <person name="Sanderson M.J."/>
            <person name="Burquez A."/>
            <person name="Wojciechowski M.F."/>
        </authorList>
    </citation>
    <scope>NUCLEOTIDE SEQUENCE</scope>
    <source>
        <strain evidence="1">SGP5-SGP5p</strain>
        <tissue evidence="1">Aerial part</tissue>
    </source>
</reference>
<dbReference type="AlphaFoldDB" id="A0A9Q1KUQ8"/>
<proteinExistence type="predicted"/>
<name>A0A9Q1KUQ8_9CARY</name>
<sequence length="155" mass="17814">MQSSFRSRLWTGVASPLLHDAWRQLPLASEWHPRSQRPSISPSLTLHKIKGKFDQNQIEKLTNIGMTNTLRKILKDQKARRDNEKFSITRLALPPLRALHKLYRLSHKLRDGLGLIVLPYVESEITGRFSFLGCGLPKRVPNRLTLILIRNVSTT</sequence>